<evidence type="ECO:0000313" key="3">
    <source>
        <dbReference type="Proteomes" id="UP001362999"/>
    </source>
</evidence>
<evidence type="ECO:0000256" key="1">
    <source>
        <dbReference type="SAM" id="MobiDB-lite"/>
    </source>
</evidence>
<proteinExistence type="predicted"/>
<feature type="compositionally biased region" description="Basic and acidic residues" evidence="1">
    <location>
        <begin position="228"/>
        <end position="256"/>
    </location>
</feature>
<sequence length="263" mass="29725">MPCSGFPRSAGRENERSKASLAAADSMGSRPHEHDGEKICACVISTYTTTTTGNMSLITRSPGATEGQITFHRVVWVENFGVCSRRSPLLRRPRRNAGKMLPMVSKNKAQSMSQPGKIASGCHRRTTTHKIASIEIFGITSKEAGSRRAALRRMIVVLPDMRALIHAPEGHNIAQWTYHRRKPRISEQNHPKTADPSVLEVELSHSGRWNTRFMIHTLGEQARAIMEGRDPMPREFNRRQDRTEREPKFSPSDRRTLNCRKMC</sequence>
<protein>
    <submittedName>
        <fullName evidence="2">Uncharacterized protein</fullName>
    </submittedName>
</protein>
<name>A0AAW0DBM2_9AGAR</name>
<comment type="caution">
    <text evidence="2">The sequence shown here is derived from an EMBL/GenBank/DDBJ whole genome shotgun (WGS) entry which is preliminary data.</text>
</comment>
<accession>A0AAW0DBM2</accession>
<keyword evidence="3" id="KW-1185">Reference proteome</keyword>
<gene>
    <name evidence="2" type="ORF">R3P38DRAFT_3620177</name>
</gene>
<reference evidence="2 3" key="1">
    <citation type="journal article" date="2024" name="J Genomics">
        <title>Draft genome sequencing and assembly of Favolaschia claudopus CIRM-BRFM 2984 isolated from oak limbs.</title>
        <authorList>
            <person name="Navarro D."/>
            <person name="Drula E."/>
            <person name="Chaduli D."/>
            <person name="Cazenave R."/>
            <person name="Ahrendt S."/>
            <person name="Wang J."/>
            <person name="Lipzen A."/>
            <person name="Daum C."/>
            <person name="Barry K."/>
            <person name="Grigoriev I.V."/>
            <person name="Favel A."/>
            <person name="Rosso M.N."/>
            <person name="Martin F."/>
        </authorList>
    </citation>
    <scope>NUCLEOTIDE SEQUENCE [LARGE SCALE GENOMIC DNA]</scope>
    <source>
        <strain evidence="2 3">CIRM-BRFM 2984</strain>
    </source>
</reference>
<dbReference type="EMBL" id="JAWWNJ010000009">
    <property type="protein sequence ID" value="KAK7048844.1"/>
    <property type="molecule type" value="Genomic_DNA"/>
</dbReference>
<organism evidence="2 3">
    <name type="scientific">Favolaschia claudopus</name>
    <dbReference type="NCBI Taxonomy" id="2862362"/>
    <lineage>
        <taxon>Eukaryota</taxon>
        <taxon>Fungi</taxon>
        <taxon>Dikarya</taxon>
        <taxon>Basidiomycota</taxon>
        <taxon>Agaricomycotina</taxon>
        <taxon>Agaricomycetes</taxon>
        <taxon>Agaricomycetidae</taxon>
        <taxon>Agaricales</taxon>
        <taxon>Marasmiineae</taxon>
        <taxon>Mycenaceae</taxon>
        <taxon>Favolaschia</taxon>
    </lineage>
</organism>
<dbReference type="Proteomes" id="UP001362999">
    <property type="component" value="Unassembled WGS sequence"/>
</dbReference>
<feature type="region of interest" description="Disordered" evidence="1">
    <location>
        <begin position="1"/>
        <end position="34"/>
    </location>
</feature>
<dbReference type="AlphaFoldDB" id="A0AAW0DBM2"/>
<evidence type="ECO:0000313" key="2">
    <source>
        <dbReference type="EMBL" id="KAK7048844.1"/>
    </source>
</evidence>
<feature type="region of interest" description="Disordered" evidence="1">
    <location>
        <begin position="228"/>
        <end position="263"/>
    </location>
</feature>